<feature type="domain" description="Recombinase" evidence="6">
    <location>
        <begin position="163"/>
        <end position="315"/>
    </location>
</feature>
<keyword evidence="3" id="KW-0233">DNA recombination</keyword>
<dbReference type="Pfam" id="PF13408">
    <property type="entry name" value="Zn_ribbon_recom"/>
    <property type="match status" value="1"/>
</dbReference>
<keyword evidence="8" id="KW-1185">Reference proteome</keyword>
<dbReference type="SUPFAM" id="SSF53041">
    <property type="entry name" value="Resolvase-like"/>
    <property type="match status" value="1"/>
</dbReference>
<dbReference type="GO" id="GO:0003677">
    <property type="term" value="F:DNA binding"/>
    <property type="evidence" value="ECO:0007669"/>
    <property type="project" value="UniProtKB-KW"/>
</dbReference>
<dbReference type="Gene3D" id="3.40.50.1390">
    <property type="entry name" value="Resolvase, N-terminal catalytic domain"/>
    <property type="match status" value="1"/>
</dbReference>
<feature type="compositionally biased region" description="Low complexity" evidence="5">
    <location>
        <begin position="631"/>
        <end position="671"/>
    </location>
</feature>
<dbReference type="PROSITE" id="PS51737">
    <property type="entry name" value="RECOMBINASE_DNA_BIND"/>
    <property type="match status" value="1"/>
</dbReference>
<dbReference type="InterPro" id="IPR006118">
    <property type="entry name" value="Recombinase_CS"/>
</dbReference>
<evidence type="ECO:0000256" key="1">
    <source>
        <dbReference type="ARBA" id="ARBA00022908"/>
    </source>
</evidence>
<feature type="active site" description="O-(5'-phospho-DNA)-serine intermediate" evidence="4">
    <location>
        <position position="15"/>
    </location>
</feature>
<name>A0A5C1AAW9_9BACT</name>
<keyword evidence="2" id="KW-0238">DNA-binding</keyword>
<dbReference type="InterPro" id="IPR050639">
    <property type="entry name" value="SSR_resolvase"/>
</dbReference>
<evidence type="ECO:0000256" key="4">
    <source>
        <dbReference type="PROSITE-ProRule" id="PRU10137"/>
    </source>
</evidence>
<dbReference type="GO" id="GO:0015074">
    <property type="term" value="P:DNA integration"/>
    <property type="evidence" value="ECO:0007669"/>
    <property type="project" value="UniProtKB-KW"/>
</dbReference>
<dbReference type="PROSITE" id="PS00397">
    <property type="entry name" value="RECOMBINASES_1"/>
    <property type="match status" value="1"/>
</dbReference>
<dbReference type="AlphaFoldDB" id="A0A5C1AAW9"/>
<feature type="region of interest" description="Disordered" evidence="5">
    <location>
        <begin position="583"/>
        <end position="671"/>
    </location>
</feature>
<dbReference type="PANTHER" id="PTHR30461">
    <property type="entry name" value="DNA-INVERTASE FROM LAMBDOID PROPHAGE"/>
    <property type="match status" value="1"/>
</dbReference>
<proteinExistence type="predicted"/>
<dbReference type="InterPro" id="IPR025827">
    <property type="entry name" value="Zn_ribbon_recom_dom"/>
</dbReference>
<dbReference type="InterPro" id="IPR036162">
    <property type="entry name" value="Resolvase-like_N_sf"/>
</dbReference>
<dbReference type="PANTHER" id="PTHR30461:SF23">
    <property type="entry name" value="DNA RECOMBINASE-RELATED"/>
    <property type="match status" value="1"/>
</dbReference>
<dbReference type="InterPro" id="IPR038109">
    <property type="entry name" value="DNA_bind_recomb_sf"/>
</dbReference>
<evidence type="ECO:0000259" key="6">
    <source>
        <dbReference type="PROSITE" id="PS51737"/>
    </source>
</evidence>
<dbReference type="GO" id="GO:0000150">
    <property type="term" value="F:DNA strand exchange activity"/>
    <property type="evidence" value="ECO:0007669"/>
    <property type="project" value="InterPro"/>
</dbReference>
<dbReference type="InterPro" id="IPR006119">
    <property type="entry name" value="Resolv_N"/>
</dbReference>
<dbReference type="Gene3D" id="3.90.1750.20">
    <property type="entry name" value="Putative Large Serine Recombinase, Chain B, Domain 2"/>
    <property type="match status" value="1"/>
</dbReference>
<dbReference type="CDD" id="cd00338">
    <property type="entry name" value="Ser_Recombinase"/>
    <property type="match status" value="1"/>
</dbReference>
<dbReference type="InterPro" id="IPR011109">
    <property type="entry name" value="DNA_bind_recombinase_dom"/>
</dbReference>
<dbReference type="EMBL" id="CP042425">
    <property type="protein sequence ID" value="QEL16529.1"/>
    <property type="molecule type" value="Genomic_DNA"/>
</dbReference>
<dbReference type="SMART" id="SM00857">
    <property type="entry name" value="Resolvase"/>
    <property type="match status" value="1"/>
</dbReference>
<dbReference type="RefSeq" id="WP_149111252.1">
    <property type="nucleotide sequence ID" value="NZ_CP042425.1"/>
</dbReference>
<dbReference type="Pfam" id="PF07508">
    <property type="entry name" value="Recombinase"/>
    <property type="match status" value="1"/>
</dbReference>
<evidence type="ECO:0000256" key="3">
    <source>
        <dbReference type="ARBA" id="ARBA00023172"/>
    </source>
</evidence>
<evidence type="ECO:0000256" key="2">
    <source>
        <dbReference type="ARBA" id="ARBA00023125"/>
    </source>
</evidence>
<dbReference type="OrthoDB" id="278150at2"/>
<accession>A0A5C1AAW9</accession>
<protein>
    <submittedName>
        <fullName evidence="7">Recombinase family protein</fullName>
    </submittedName>
</protein>
<keyword evidence="1" id="KW-0229">DNA integration</keyword>
<evidence type="ECO:0000313" key="7">
    <source>
        <dbReference type="EMBL" id="QEL16529.1"/>
    </source>
</evidence>
<gene>
    <name evidence="7" type="ORF">PX52LOC_03488</name>
</gene>
<organism evidence="7 8">
    <name type="scientific">Limnoglobus roseus</name>
    <dbReference type="NCBI Taxonomy" id="2598579"/>
    <lineage>
        <taxon>Bacteria</taxon>
        <taxon>Pseudomonadati</taxon>
        <taxon>Planctomycetota</taxon>
        <taxon>Planctomycetia</taxon>
        <taxon>Gemmatales</taxon>
        <taxon>Gemmataceae</taxon>
        <taxon>Limnoglobus</taxon>
    </lineage>
</organism>
<dbReference type="KEGG" id="lrs:PX52LOC_03488"/>
<sequence length="671" mass="75413">MKTELIPAVLYLRASSKKQDKSCEDQEKELRVWAKRNNYRIVGKFVDDGKSGSKDTKKRVAFHEMIAESYSKKWAAILVWNSSRFGRLNSIQSATYVKPLMENGCFLACMSDGNFDWRTVEGRMLWGMFCENNHRFSVSLASDVNRGRAGRLARGYWASGQIPFGYDRQYVDAAGNVQKVVRRFEVFQKPKNWFLTLVENKEDAEVIRLIFNRFISENTSFYELARKLNREGHPVPLLARTIGRAGHAWTEQMIRYTLRCPAYVGRSMLGTRSANSHQVHYRLEGVEQKDNACPALVSVEQWNEVQRLLKERTESRTKARPMGIGLLSGFLYCDHCGCRLQKSISNGRNVYSCMSGRRRPGADGERCAYYQVKETEVLGTVVDYLRTHVDRQLLEMAETKPAKKTAGQETILKAKVADLRRKVATAEENALLAPKERAASAWKRVEEWAAELREVENQLTAQGNPVDWSDWWANVRDNLLTLLPAEVHGQPINDITFARLSESEVIQSLPDGNHLVWEDVAEGQPTFKMPIVVSLKEPDKFRGLLRAIGLNVRFRWVRREGTVGKKLGQKRWELSETKISLTLKNAGNDRQAVDASQSTSPPRRKPPSGSAAATSNPATCRATRRSANSFNSSPAPTRANPAPTTSSRCACGRSGSCGDYAASARGSSAAS</sequence>
<evidence type="ECO:0000256" key="5">
    <source>
        <dbReference type="SAM" id="MobiDB-lite"/>
    </source>
</evidence>
<dbReference type="Pfam" id="PF00239">
    <property type="entry name" value="Resolvase"/>
    <property type="match status" value="1"/>
</dbReference>
<dbReference type="Proteomes" id="UP000324974">
    <property type="component" value="Chromosome"/>
</dbReference>
<evidence type="ECO:0000313" key="8">
    <source>
        <dbReference type="Proteomes" id="UP000324974"/>
    </source>
</evidence>
<reference evidence="8" key="1">
    <citation type="submission" date="2019-08" db="EMBL/GenBank/DDBJ databases">
        <title>Limnoglobus roseus gen. nov., sp. nov., a novel freshwater planctomycete with a giant genome from the family Gemmataceae.</title>
        <authorList>
            <person name="Kulichevskaya I.S."/>
            <person name="Naumoff D.G."/>
            <person name="Miroshnikov K."/>
            <person name="Ivanova A."/>
            <person name="Philippov D.A."/>
            <person name="Hakobyan A."/>
            <person name="Rijpstra I.C."/>
            <person name="Sinninghe Damste J.S."/>
            <person name="Liesack W."/>
            <person name="Dedysh S.N."/>
        </authorList>
    </citation>
    <scope>NUCLEOTIDE SEQUENCE [LARGE SCALE GENOMIC DNA]</scope>
    <source>
        <strain evidence="8">PX52</strain>
    </source>
</reference>